<evidence type="ECO:0000259" key="8">
    <source>
        <dbReference type="PROSITE" id="PS51740"/>
    </source>
</evidence>
<reference evidence="9" key="1">
    <citation type="submission" date="2023-03" db="EMBL/GenBank/DDBJ databases">
        <title>Stygiobacter electus gen. nov., sp. nov., facultatively anaerobic thermotolerant bacterium of the class Ignavibacteria from a well of Yessentuki mineral water deposit.</title>
        <authorList>
            <person name="Podosokorskaya O.A."/>
            <person name="Elcheninov A.G."/>
            <person name="Petrova N.F."/>
            <person name="Zavarzina D.G."/>
            <person name="Kublanov I.V."/>
            <person name="Merkel A.Y."/>
        </authorList>
    </citation>
    <scope>NUCLEOTIDE SEQUENCE</scope>
    <source>
        <strain evidence="9">09-Me</strain>
    </source>
</reference>
<sequence>MFIGSFKYSVDSKGRISIPAKFKKVLKPESKDTFVLTRSTVKCIDVYPLSYWEEKIKPRIDALDDFNDDDVAFKRFLFELASDQELDKQSRLFIPKSLLEYAEIEKDVLILGQNNKIEFWNPEIFELQKKEYPKPFAELAKQVMNNNQK</sequence>
<keyword evidence="4 7" id="KW-0805">Transcription regulation</keyword>
<dbReference type="PROSITE" id="PS51740">
    <property type="entry name" value="SPOVT_ABRB"/>
    <property type="match status" value="2"/>
</dbReference>
<dbReference type="PANTHER" id="PTHR34701:SF1">
    <property type="entry name" value="TRANSCRIPTIONAL REGULATOR MRAZ"/>
    <property type="match status" value="1"/>
</dbReference>
<dbReference type="EMBL" id="JARGDL010000002">
    <property type="protein sequence ID" value="MDF1610868.1"/>
    <property type="molecule type" value="Genomic_DNA"/>
</dbReference>
<evidence type="ECO:0000256" key="7">
    <source>
        <dbReference type="HAMAP-Rule" id="MF_01008"/>
    </source>
</evidence>
<name>A0AAE3P0M9_9BACT</name>
<dbReference type="InterPro" id="IPR003444">
    <property type="entry name" value="MraZ"/>
</dbReference>
<dbReference type="Proteomes" id="UP001221302">
    <property type="component" value="Unassembled WGS sequence"/>
</dbReference>
<evidence type="ECO:0000256" key="6">
    <source>
        <dbReference type="ARBA" id="ARBA00023163"/>
    </source>
</evidence>
<evidence type="ECO:0000256" key="2">
    <source>
        <dbReference type="ARBA" id="ARBA00022490"/>
    </source>
</evidence>
<comment type="caution">
    <text evidence="9">The sequence shown here is derived from an EMBL/GenBank/DDBJ whole genome shotgun (WGS) entry which is preliminary data.</text>
</comment>
<dbReference type="InterPro" id="IPR007159">
    <property type="entry name" value="SpoVT-AbrB_dom"/>
</dbReference>
<dbReference type="GO" id="GO:0005737">
    <property type="term" value="C:cytoplasm"/>
    <property type="evidence" value="ECO:0007669"/>
    <property type="project" value="UniProtKB-UniRule"/>
</dbReference>
<comment type="subcellular location">
    <subcellularLocation>
        <location evidence="7">Cytoplasm</location>
        <location evidence="7">Nucleoid</location>
    </subcellularLocation>
</comment>
<gene>
    <name evidence="7 9" type="primary">mraZ</name>
    <name evidence="9" type="ORF">P0M35_01785</name>
</gene>
<comment type="similarity">
    <text evidence="7">Belongs to the MraZ family.</text>
</comment>
<dbReference type="SUPFAM" id="SSF89447">
    <property type="entry name" value="AbrB/MazE/MraZ-like"/>
    <property type="match status" value="1"/>
</dbReference>
<evidence type="ECO:0000256" key="4">
    <source>
        <dbReference type="ARBA" id="ARBA00023015"/>
    </source>
</evidence>
<organism evidence="9 10">
    <name type="scientific">Stygiobacter electus</name>
    <dbReference type="NCBI Taxonomy" id="3032292"/>
    <lineage>
        <taxon>Bacteria</taxon>
        <taxon>Pseudomonadati</taxon>
        <taxon>Ignavibacteriota</taxon>
        <taxon>Ignavibacteria</taxon>
        <taxon>Ignavibacteriales</taxon>
        <taxon>Melioribacteraceae</taxon>
        <taxon>Stygiobacter</taxon>
    </lineage>
</organism>
<dbReference type="InterPro" id="IPR038619">
    <property type="entry name" value="MraZ_sf"/>
</dbReference>
<dbReference type="Pfam" id="PF02381">
    <property type="entry name" value="MraZ"/>
    <property type="match status" value="2"/>
</dbReference>
<dbReference type="GO" id="GO:0003700">
    <property type="term" value="F:DNA-binding transcription factor activity"/>
    <property type="evidence" value="ECO:0007669"/>
    <property type="project" value="UniProtKB-UniRule"/>
</dbReference>
<keyword evidence="6 7" id="KW-0804">Transcription</keyword>
<dbReference type="PANTHER" id="PTHR34701">
    <property type="entry name" value="TRANSCRIPTIONAL REGULATOR MRAZ"/>
    <property type="match status" value="1"/>
</dbReference>
<accession>A0AAE3P0M9</accession>
<comment type="subunit">
    <text evidence="7">Forms oligomers.</text>
</comment>
<feature type="domain" description="SpoVT-AbrB" evidence="8">
    <location>
        <begin position="81"/>
        <end position="124"/>
    </location>
</feature>
<keyword evidence="3" id="KW-0677">Repeat</keyword>
<proteinExistence type="inferred from homology"/>
<dbReference type="GO" id="GO:0000976">
    <property type="term" value="F:transcription cis-regulatory region binding"/>
    <property type="evidence" value="ECO:0007669"/>
    <property type="project" value="TreeGrafter"/>
</dbReference>
<dbReference type="CDD" id="cd16320">
    <property type="entry name" value="MraZ_N"/>
    <property type="match status" value="1"/>
</dbReference>
<dbReference type="NCBIfam" id="TIGR00242">
    <property type="entry name" value="division/cell wall cluster transcriptional repressor MraZ"/>
    <property type="match status" value="1"/>
</dbReference>
<evidence type="ECO:0000313" key="9">
    <source>
        <dbReference type="EMBL" id="MDF1610868.1"/>
    </source>
</evidence>
<dbReference type="InterPro" id="IPR035642">
    <property type="entry name" value="MraZ_N"/>
</dbReference>
<dbReference type="CDD" id="cd16321">
    <property type="entry name" value="MraZ_C"/>
    <property type="match status" value="1"/>
</dbReference>
<evidence type="ECO:0000256" key="5">
    <source>
        <dbReference type="ARBA" id="ARBA00023125"/>
    </source>
</evidence>
<keyword evidence="10" id="KW-1185">Reference proteome</keyword>
<dbReference type="GO" id="GO:2000143">
    <property type="term" value="P:negative regulation of DNA-templated transcription initiation"/>
    <property type="evidence" value="ECO:0007669"/>
    <property type="project" value="TreeGrafter"/>
</dbReference>
<dbReference type="GO" id="GO:0009295">
    <property type="term" value="C:nucleoid"/>
    <property type="evidence" value="ECO:0007669"/>
    <property type="project" value="UniProtKB-SubCell"/>
</dbReference>
<dbReference type="HAMAP" id="MF_01008">
    <property type="entry name" value="MraZ"/>
    <property type="match status" value="1"/>
</dbReference>
<dbReference type="RefSeq" id="WP_321534635.1">
    <property type="nucleotide sequence ID" value="NZ_JARGDL010000002.1"/>
</dbReference>
<evidence type="ECO:0000313" key="10">
    <source>
        <dbReference type="Proteomes" id="UP001221302"/>
    </source>
</evidence>
<dbReference type="InterPro" id="IPR037914">
    <property type="entry name" value="SpoVT-AbrB_sf"/>
</dbReference>
<dbReference type="AlphaFoldDB" id="A0AAE3P0M9"/>
<evidence type="ECO:0000256" key="3">
    <source>
        <dbReference type="ARBA" id="ARBA00022737"/>
    </source>
</evidence>
<keyword evidence="5 7" id="KW-0238">DNA-binding</keyword>
<dbReference type="InterPro" id="IPR020603">
    <property type="entry name" value="MraZ_dom"/>
</dbReference>
<dbReference type="InterPro" id="IPR035644">
    <property type="entry name" value="MraZ_C"/>
</dbReference>
<feature type="domain" description="SpoVT-AbrB" evidence="8">
    <location>
        <begin position="5"/>
        <end position="51"/>
    </location>
</feature>
<dbReference type="Gene3D" id="3.40.1550.20">
    <property type="entry name" value="Transcriptional regulator MraZ domain"/>
    <property type="match status" value="1"/>
</dbReference>
<protein>
    <recommendedName>
        <fullName evidence="1 7">Transcriptional regulator MraZ</fullName>
    </recommendedName>
</protein>
<keyword evidence="2 7" id="KW-0963">Cytoplasm</keyword>
<evidence type="ECO:0000256" key="1">
    <source>
        <dbReference type="ARBA" id="ARBA00013860"/>
    </source>
</evidence>